<organism evidence="11 12">
    <name type="scientific">Mesorhizobium qingshengii</name>
    <dbReference type="NCBI Taxonomy" id="1165689"/>
    <lineage>
        <taxon>Bacteria</taxon>
        <taxon>Pseudomonadati</taxon>
        <taxon>Pseudomonadota</taxon>
        <taxon>Alphaproteobacteria</taxon>
        <taxon>Hyphomicrobiales</taxon>
        <taxon>Phyllobacteriaceae</taxon>
        <taxon>Mesorhizobium</taxon>
    </lineage>
</organism>
<evidence type="ECO:0000256" key="8">
    <source>
        <dbReference type="SAM" id="Coils"/>
    </source>
</evidence>
<dbReference type="Pfam" id="PF02518">
    <property type="entry name" value="HATPase_c"/>
    <property type="match status" value="1"/>
</dbReference>
<keyword evidence="9" id="KW-1133">Transmembrane helix</keyword>
<evidence type="ECO:0000256" key="9">
    <source>
        <dbReference type="SAM" id="Phobius"/>
    </source>
</evidence>
<dbReference type="InterPro" id="IPR003594">
    <property type="entry name" value="HATPase_dom"/>
</dbReference>
<evidence type="ECO:0000256" key="2">
    <source>
        <dbReference type="ARBA" id="ARBA00012438"/>
    </source>
</evidence>
<keyword evidence="5" id="KW-0547">Nucleotide-binding</keyword>
<dbReference type="Gene3D" id="3.30.450.20">
    <property type="entry name" value="PAS domain"/>
    <property type="match status" value="1"/>
</dbReference>
<keyword evidence="12" id="KW-1185">Reference proteome</keyword>
<dbReference type="Pfam" id="PF07568">
    <property type="entry name" value="HisKA_2"/>
    <property type="match status" value="1"/>
</dbReference>
<keyword evidence="7" id="KW-0067">ATP-binding</keyword>
<dbReference type="InterPro" id="IPR011495">
    <property type="entry name" value="Sig_transdc_His_kin_sub2_dim/P"/>
</dbReference>
<evidence type="ECO:0000256" key="5">
    <source>
        <dbReference type="ARBA" id="ARBA00022741"/>
    </source>
</evidence>
<keyword evidence="8" id="KW-0175">Coiled coil</keyword>
<evidence type="ECO:0000259" key="10">
    <source>
        <dbReference type="SMART" id="SM00387"/>
    </source>
</evidence>
<keyword evidence="3" id="KW-0597">Phosphoprotein</keyword>
<evidence type="ECO:0000256" key="3">
    <source>
        <dbReference type="ARBA" id="ARBA00022553"/>
    </source>
</evidence>
<proteinExistence type="predicted"/>
<evidence type="ECO:0000313" key="11">
    <source>
        <dbReference type="EMBL" id="MCZ8548617.1"/>
    </source>
</evidence>
<evidence type="ECO:0000256" key="6">
    <source>
        <dbReference type="ARBA" id="ARBA00022777"/>
    </source>
</evidence>
<dbReference type="Pfam" id="PF05227">
    <property type="entry name" value="CHASE3"/>
    <property type="match status" value="1"/>
</dbReference>
<protein>
    <recommendedName>
        <fullName evidence="2">histidine kinase</fullName>
        <ecNumber evidence="2">2.7.13.3</ecNumber>
    </recommendedName>
</protein>
<dbReference type="RefSeq" id="WP_269908864.1">
    <property type="nucleotide sequence ID" value="NZ_JAPFQA010000032.1"/>
</dbReference>
<comment type="catalytic activity">
    <reaction evidence="1">
        <text>ATP + protein L-histidine = ADP + protein N-phospho-L-histidine.</text>
        <dbReference type="EC" id="2.7.13.3"/>
    </reaction>
</comment>
<feature type="coiled-coil region" evidence="8">
    <location>
        <begin position="184"/>
        <end position="222"/>
    </location>
</feature>
<dbReference type="Gene3D" id="3.30.565.10">
    <property type="entry name" value="Histidine kinase-like ATPase, C-terminal domain"/>
    <property type="match status" value="1"/>
</dbReference>
<name>A0ABT4R460_9HYPH</name>
<keyword evidence="4" id="KW-0808">Transferase</keyword>
<evidence type="ECO:0000313" key="12">
    <source>
        <dbReference type="Proteomes" id="UP001152178"/>
    </source>
</evidence>
<gene>
    <name evidence="11" type="ORF">OOJ09_31040</name>
</gene>
<accession>A0ABT4R460</accession>
<feature type="domain" description="Histidine kinase/HSP90-like ATPase" evidence="10">
    <location>
        <begin position="325"/>
        <end position="422"/>
    </location>
</feature>
<dbReference type="InterPro" id="IPR007891">
    <property type="entry name" value="CHASE3"/>
</dbReference>
<dbReference type="Proteomes" id="UP001152178">
    <property type="component" value="Unassembled WGS sequence"/>
</dbReference>
<dbReference type="CDD" id="cd19410">
    <property type="entry name" value="HK9-like_sensor"/>
    <property type="match status" value="1"/>
</dbReference>
<evidence type="ECO:0000256" key="7">
    <source>
        <dbReference type="ARBA" id="ARBA00022840"/>
    </source>
</evidence>
<keyword evidence="9" id="KW-0472">Membrane</keyword>
<keyword evidence="9" id="KW-0812">Transmembrane</keyword>
<dbReference type="EC" id="2.7.13.3" evidence="2"/>
<sequence>MAIVATNFWLGQRAQSYFDNAIEARDTRIAAVELRNAMQTAEASERGFVITGNEIYLGPYQTAKAQAQRHLKTLQTLLTSYPNSASTLQRLSAIITTKFDELDQTIALKRDRRDAEILAIFHTNRGKALTDEANVFFSGIIGRADDRLTSGVAEQRANSGWLRLVSAIGGFVIVAVVGGAAYSAARYTRELRDTRDEVAALNSELEQRVATRTEDLAKARDRAEVLLSEVNHRVANSLALVSSLVNLQSKAVGDQAAKGALAETQDRIFAISLVHKRLYGSADVRSVDLDAYLTGLLDHLRTSMRSQVHGVSLSYDIEPIELETDTSINLGVVVTELVTNAFKYAYPAGVGEIRVRLSRLPGEQAELVVEDDGVGRADGVPAKGTGLGSRIINAMCISLGAKLEYRPLEPGTAAHLVFSAKPRRSTAT</sequence>
<dbReference type="PANTHER" id="PTHR41523">
    <property type="entry name" value="TWO-COMPONENT SYSTEM SENSOR PROTEIN"/>
    <property type="match status" value="1"/>
</dbReference>
<feature type="transmembrane region" description="Helical" evidence="9">
    <location>
        <begin position="161"/>
        <end position="185"/>
    </location>
</feature>
<dbReference type="SMART" id="SM00387">
    <property type="entry name" value="HATPase_c"/>
    <property type="match status" value="1"/>
</dbReference>
<dbReference type="PANTHER" id="PTHR41523:SF8">
    <property type="entry name" value="ETHYLENE RESPONSE SENSOR PROTEIN"/>
    <property type="match status" value="1"/>
</dbReference>
<reference evidence="11" key="1">
    <citation type="submission" date="2022-11" db="EMBL/GenBank/DDBJ databases">
        <authorList>
            <person name="Coimbra C."/>
        </authorList>
    </citation>
    <scope>NUCLEOTIDE SEQUENCE</scope>
    <source>
        <strain evidence="11">Jales19</strain>
    </source>
</reference>
<evidence type="ECO:0000256" key="4">
    <source>
        <dbReference type="ARBA" id="ARBA00022679"/>
    </source>
</evidence>
<keyword evidence="6" id="KW-0418">Kinase</keyword>
<dbReference type="SUPFAM" id="SSF55874">
    <property type="entry name" value="ATPase domain of HSP90 chaperone/DNA topoisomerase II/histidine kinase"/>
    <property type="match status" value="1"/>
</dbReference>
<dbReference type="InterPro" id="IPR036890">
    <property type="entry name" value="HATPase_C_sf"/>
</dbReference>
<dbReference type="EMBL" id="JAPFQA010000032">
    <property type="protein sequence ID" value="MCZ8548617.1"/>
    <property type="molecule type" value="Genomic_DNA"/>
</dbReference>
<comment type="caution">
    <text evidence="11">The sequence shown here is derived from an EMBL/GenBank/DDBJ whole genome shotgun (WGS) entry which is preliminary data.</text>
</comment>
<evidence type="ECO:0000256" key="1">
    <source>
        <dbReference type="ARBA" id="ARBA00000085"/>
    </source>
</evidence>